<reference evidence="2" key="1">
    <citation type="submission" date="2016-10" db="EMBL/GenBank/DDBJ databases">
        <authorList>
            <person name="Varghese N."/>
            <person name="Submissions S."/>
        </authorList>
    </citation>
    <scope>NUCLEOTIDE SEQUENCE [LARGE SCALE GENOMIC DNA]</scope>
    <source>
        <strain evidence="2">DSM 45789</strain>
    </source>
</reference>
<accession>A0A1I6Q2T7</accession>
<dbReference type="OrthoDB" id="9780430at2"/>
<dbReference type="InterPro" id="IPR040442">
    <property type="entry name" value="Pyrv_kinase-like_dom_sf"/>
</dbReference>
<dbReference type="Pfam" id="PF13714">
    <property type="entry name" value="PEP_mutase"/>
    <property type="match status" value="1"/>
</dbReference>
<dbReference type="Proteomes" id="UP000198660">
    <property type="component" value="Unassembled WGS sequence"/>
</dbReference>
<dbReference type="RefSeq" id="WP_091834305.1">
    <property type="nucleotide sequence ID" value="NZ_FPAA01000002.1"/>
</dbReference>
<dbReference type="CDD" id="cd00377">
    <property type="entry name" value="ICL_PEPM"/>
    <property type="match status" value="1"/>
</dbReference>
<dbReference type="PANTHER" id="PTHR42905:SF16">
    <property type="entry name" value="CARBOXYPHOSPHONOENOLPYRUVATE PHOSPHONOMUTASE-LIKE PROTEIN (AFU_ORTHOLOGUE AFUA_5G07230)"/>
    <property type="match status" value="1"/>
</dbReference>
<sequence>MLSQLEKAQAFRQSHFDPNILVLPNAWDVASAKIFERKGFSAVGTTSAGIAASLGYPDGEFVPKELFITIIKRITESLSVPITADIVNGYGTHPTPLLETIQSIIDCGAVGINIEDGLVNGTLADIDHQSEKIQAIRTFSNSLGLPLVINARIDTYWAHIGDPTDRYDHTIQRAISYLAAGADSIFIPSIKDPVIIQSFVTAIDGPINILVGPDSPSIQELEQWGVARVSFGSGPIRKIYAQVEAIAEEIARKGSYHTLADPMPYATLNHLSE</sequence>
<protein>
    <submittedName>
        <fullName evidence="1">2-Methylisocitrate lyase, PEP mutase family</fullName>
    </submittedName>
</protein>
<evidence type="ECO:0000313" key="1">
    <source>
        <dbReference type="EMBL" id="SFS46777.1"/>
    </source>
</evidence>
<dbReference type="AlphaFoldDB" id="A0A1I6Q2T7"/>
<keyword evidence="2" id="KW-1185">Reference proteome</keyword>
<dbReference type="SUPFAM" id="SSF51621">
    <property type="entry name" value="Phosphoenolpyruvate/pyruvate domain"/>
    <property type="match status" value="1"/>
</dbReference>
<dbReference type="InterPro" id="IPR039556">
    <property type="entry name" value="ICL/PEPM"/>
</dbReference>
<keyword evidence="1" id="KW-0456">Lyase</keyword>
<dbReference type="PANTHER" id="PTHR42905">
    <property type="entry name" value="PHOSPHOENOLPYRUVATE CARBOXYLASE"/>
    <property type="match status" value="1"/>
</dbReference>
<proteinExistence type="predicted"/>
<name>A0A1I6Q2T7_9BACL</name>
<evidence type="ECO:0000313" key="2">
    <source>
        <dbReference type="Proteomes" id="UP000198660"/>
    </source>
</evidence>
<dbReference type="GO" id="GO:0016829">
    <property type="term" value="F:lyase activity"/>
    <property type="evidence" value="ECO:0007669"/>
    <property type="project" value="UniProtKB-KW"/>
</dbReference>
<dbReference type="EMBL" id="FPAA01000002">
    <property type="protein sequence ID" value="SFS46777.1"/>
    <property type="molecule type" value="Genomic_DNA"/>
</dbReference>
<gene>
    <name evidence="1" type="ORF">SAMN05444972_102299</name>
</gene>
<dbReference type="Gene3D" id="3.20.20.60">
    <property type="entry name" value="Phosphoenolpyruvate-binding domains"/>
    <property type="match status" value="1"/>
</dbReference>
<dbReference type="InterPro" id="IPR015813">
    <property type="entry name" value="Pyrv/PenolPyrv_kinase-like_dom"/>
</dbReference>
<organism evidence="1 2">
    <name type="scientific">Marininema halotolerans</name>
    <dbReference type="NCBI Taxonomy" id="1155944"/>
    <lineage>
        <taxon>Bacteria</taxon>
        <taxon>Bacillati</taxon>
        <taxon>Bacillota</taxon>
        <taxon>Bacilli</taxon>
        <taxon>Bacillales</taxon>
        <taxon>Thermoactinomycetaceae</taxon>
        <taxon>Marininema</taxon>
    </lineage>
</organism>